<proteinExistence type="predicted"/>
<name>A0A2T8HY13_9RHOB</name>
<dbReference type="RefSeq" id="WP_116556727.1">
    <property type="nucleotide sequence ID" value="NZ_QDKM01000001.1"/>
</dbReference>
<feature type="compositionally biased region" description="Acidic residues" evidence="1">
    <location>
        <begin position="233"/>
        <end position="250"/>
    </location>
</feature>
<evidence type="ECO:0000313" key="3">
    <source>
        <dbReference type="EMBL" id="PVH30316.1"/>
    </source>
</evidence>
<gene>
    <name evidence="3" type="ORF">DDE20_01810</name>
</gene>
<keyword evidence="2" id="KW-1133">Transmembrane helix</keyword>
<protein>
    <submittedName>
        <fullName evidence="3">Uncharacterized protein</fullName>
    </submittedName>
</protein>
<feature type="transmembrane region" description="Helical" evidence="2">
    <location>
        <begin position="23"/>
        <end position="45"/>
    </location>
</feature>
<dbReference type="AlphaFoldDB" id="A0A2T8HY13"/>
<evidence type="ECO:0000256" key="1">
    <source>
        <dbReference type="SAM" id="MobiDB-lite"/>
    </source>
</evidence>
<evidence type="ECO:0000256" key="2">
    <source>
        <dbReference type="SAM" id="Phobius"/>
    </source>
</evidence>
<organism evidence="3 4">
    <name type="scientific">Pararhodobacter oceanensis</name>
    <dbReference type="NCBI Taxonomy" id="2172121"/>
    <lineage>
        <taxon>Bacteria</taxon>
        <taxon>Pseudomonadati</taxon>
        <taxon>Pseudomonadota</taxon>
        <taxon>Alphaproteobacteria</taxon>
        <taxon>Rhodobacterales</taxon>
        <taxon>Paracoccaceae</taxon>
        <taxon>Pararhodobacter</taxon>
    </lineage>
</organism>
<sequence length="616" mass="68889">MTAQPADKPHCLRRLWRGTEGSVSVETIIVVPLLCWALAASVVFYDGFSTRYHAQMAAQTVADIMSRETDLFTEDYVDGMNDVFDYLVDSRMPTRIRVSSVIWDSVNERNMLQWSYGTHDLSALPASTFELLQAGDLETLTTLFGEETGFTFAGATTQLPVADFAERIPQVLPGEALLVVETFALWTPFANVGLGQIRFNPVVVVRPRFAPWVNFEGIETVYPEDGYEVVWTNDDDDDDPQPEPDPEPEPDTVTSFDFDNGVTTGWTHDTTTGNSAMGGRFLGPFGNETYDRPVQLLIDAGGARRTVTIAFDLLILDSWDGFQPQWSDARGDTLTIMIDGEPISLDAFDVGVSGFYRNARYARGTVGSARYRMRMTPTRLGSSFYGASHHDQVWRVEIQVENAPETFNLGLSAGTDESVSNEGFGIDNLDYGSAPLRDNFTPVPSRPQPYDHDAHTRFARYEGCPVTDDAAPWFTIDNDDLGYGYNNALTFERIAGGTTAINRCNLFHSYPSGFISAEPQFIIRYDNQGRSGSSRQLQIRMDDDNNGYTCDTVLVVRGPDGLYIYNDDRRNRYGWIGQSDWNATLRLGNAQSGEYAVWIGTYNGRSCRSRVHIYRY</sequence>
<reference evidence="3 4" key="1">
    <citation type="submission" date="2018-04" db="EMBL/GenBank/DDBJ databases">
        <title>Pararhodobacter oceanense sp. nov., isolated from marine intertidal sediment.</title>
        <authorList>
            <person name="Wang X.-L."/>
            <person name="Du Z.-J."/>
        </authorList>
    </citation>
    <scope>NUCLEOTIDE SEQUENCE [LARGE SCALE GENOMIC DNA]</scope>
    <source>
        <strain evidence="3 4">AM505</strain>
    </source>
</reference>
<dbReference type="OrthoDB" id="7876207at2"/>
<comment type="caution">
    <text evidence="3">The sequence shown here is derived from an EMBL/GenBank/DDBJ whole genome shotgun (WGS) entry which is preliminary data.</text>
</comment>
<dbReference type="EMBL" id="QDKM01000001">
    <property type="protein sequence ID" value="PVH30316.1"/>
    <property type="molecule type" value="Genomic_DNA"/>
</dbReference>
<dbReference type="Proteomes" id="UP000245911">
    <property type="component" value="Unassembled WGS sequence"/>
</dbReference>
<evidence type="ECO:0000313" key="4">
    <source>
        <dbReference type="Proteomes" id="UP000245911"/>
    </source>
</evidence>
<keyword evidence="2" id="KW-0472">Membrane</keyword>
<accession>A0A2T8HY13</accession>
<keyword evidence="2" id="KW-0812">Transmembrane</keyword>
<feature type="region of interest" description="Disordered" evidence="1">
    <location>
        <begin position="229"/>
        <end position="255"/>
    </location>
</feature>
<keyword evidence="4" id="KW-1185">Reference proteome</keyword>